<dbReference type="InterPro" id="IPR036365">
    <property type="entry name" value="PGBD-like_sf"/>
</dbReference>
<feature type="repeat" description="Hemopexin" evidence="7">
    <location>
        <begin position="659"/>
        <end position="705"/>
    </location>
</feature>
<dbReference type="PROSITE" id="PS51642">
    <property type="entry name" value="HEMOPEXIN_2"/>
    <property type="match status" value="4"/>
</dbReference>
<evidence type="ECO:0000256" key="2">
    <source>
        <dbReference type="ARBA" id="ARBA00022670"/>
    </source>
</evidence>
<dbReference type="InterPro" id="IPR036375">
    <property type="entry name" value="Hemopexin-like_dom_sf"/>
</dbReference>
<dbReference type="InterPro" id="IPR036366">
    <property type="entry name" value="PGBDSf"/>
</dbReference>
<dbReference type="SUPFAM" id="SSF50923">
    <property type="entry name" value="Hemopexin-like domain"/>
    <property type="match status" value="1"/>
</dbReference>
<dbReference type="InterPro" id="IPR018487">
    <property type="entry name" value="Hemopexin-like_repeat"/>
</dbReference>
<dbReference type="Gene3D" id="1.10.101.10">
    <property type="entry name" value="PGBD-like superfamily/PGBD"/>
    <property type="match status" value="1"/>
</dbReference>
<sequence>MPRLSKCPRQTIVPKLLPNQRLPSADAARKVDKVKMIYLLIGFVTILRIRNVEANLLQDGEYDLVNTSLTITSAREYLGKFGWMQPADWTELSPRLNETIAEGGILESRNDVFKSTSLGNIEDHENDNQMTVLLNKDFKVLPDEEFVKALKSFQEAKGLVVTGILDDDTIAVMTQLRCGVPDQTKEPNATDMASAGIRTDGTSNTNATDQIEDISNFSGDNGALSSNNPSVSRKRRDVPDVNPLDVVRLNTWNKAEATLRDKEKEMISEAEPPIKSRLESMEEMLEVLRKEKLGDKNGSLNIQDHQKITHRPNSLLWRLALFSSDSEVKQRRKRSQIFNRFNPGNGWGLVFAKDTITWRLVKEWPSVSNFMSANEAWYTVKLALRMWSEVLPRNFLEDNVSPVSDVDVLIGFGTRRHNRCPVVFYQGRFVQEYAHAWPLPKAEVHFNDRQPFVPVSWIPTTDNGGSSSRRASSFPISLLKVALHEIGHTLGLPHSEDRSSIMNAIYLPFQSKDVVELQHSDRNSIKSIYGTCELQFDAVFDWVRKVYLPNGATHWKYNTYFFRKGWYWLYENRTQRPRYGDPKIIVDYWRGVMSHPIDLHQKIDGIVHIRGRSSPRGPTFFFKGDSYVEYDNDKDRAKQFDEYGRRYPRRIAEDFPGIPYPIDTVFYKWQEGLLYFFKGAMVYRYNWTRGELHDIKRISLAFPGWGEAPSLPNNIDAAYYSYTYQAYFFYKDIYFWKLADSRDRNSNRNIHIPYNAVGARRRISSQWKDICDVGESELLMYLPTS</sequence>
<protein>
    <recommendedName>
        <fullName evidence="9">Peptidase metallopeptidase domain-containing protein</fullName>
    </recommendedName>
</protein>
<keyword evidence="4" id="KW-0378">Hydrolase</keyword>
<dbReference type="SUPFAM" id="SSF47090">
    <property type="entry name" value="PGBD-like"/>
    <property type="match status" value="1"/>
</dbReference>
<keyword evidence="3" id="KW-0479">Metal-binding</keyword>
<dbReference type="PANTHER" id="PTHR10201:SF331">
    <property type="entry name" value="MATRIX METALLOPROTEINASE-14-LIKE ISOFORM X1"/>
    <property type="match status" value="1"/>
</dbReference>
<feature type="repeat" description="Hemopexin" evidence="7">
    <location>
        <begin position="533"/>
        <end position="592"/>
    </location>
</feature>
<dbReference type="SMART" id="SM00120">
    <property type="entry name" value="HX"/>
    <property type="match status" value="3"/>
</dbReference>
<reference evidence="10 11" key="1">
    <citation type="submission" date="2024-02" db="EMBL/GenBank/DDBJ databases">
        <authorList>
            <person name="Daric V."/>
            <person name="Darras S."/>
        </authorList>
    </citation>
    <scope>NUCLEOTIDE SEQUENCE [LARGE SCALE GENOMIC DNA]</scope>
</reference>
<dbReference type="InterPro" id="IPR002477">
    <property type="entry name" value="Peptidoglycan-bd-like"/>
</dbReference>
<feature type="repeat" description="Hemopexin" evidence="7">
    <location>
        <begin position="600"/>
        <end position="658"/>
    </location>
</feature>
<dbReference type="Gene3D" id="3.40.390.10">
    <property type="entry name" value="Collagenase (Catalytic Domain)"/>
    <property type="match status" value="1"/>
</dbReference>
<feature type="region of interest" description="Disordered" evidence="8">
    <location>
        <begin position="215"/>
        <end position="237"/>
    </location>
</feature>
<dbReference type="SUPFAM" id="SSF55486">
    <property type="entry name" value="Metalloproteases ('zincins'), catalytic domain"/>
    <property type="match status" value="1"/>
</dbReference>
<evidence type="ECO:0000313" key="11">
    <source>
        <dbReference type="Proteomes" id="UP001642483"/>
    </source>
</evidence>
<keyword evidence="5" id="KW-0862">Zinc</keyword>
<evidence type="ECO:0000256" key="6">
    <source>
        <dbReference type="ARBA" id="ARBA00023049"/>
    </source>
</evidence>
<feature type="compositionally biased region" description="Polar residues" evidence="8">
    <location>
        <begin position="215"/>
        <end position="231"/>
    </location>
</feature>
<name>A0ABP0G180_CLALP</name>
<evidence type="ECO:0000256" key="4">
    <source>
        <dbReference type="ARBA" id="ARBA00022801"/>
    </source>
</evidence>
<proteinExistence type="inferred from homology"/>
<dbReference type="InterPro" id="IPR024079">
    <property type="entry name" value="MetalloPept_cat_dom_sf"/>
</dbReference>
<feature type="repeat" description="Hemopexin" evidence="7">
    <location>
        <begin position="712"/>
        <end position="770"/>
    </location>
</feature>
<dbReference type="Pfam" id="PF00413">
    <property type="entry name" value="Peptidase_M10"/>
    <property type="match status" value="1"/>
</dbReference>
<keyword evidence="6" id="KW-0482">Metalloprotease</keyword>
<dbReference type="Gene3D" id="2.110.10.10">
    <property type="entry name" value="Hemopexin-like domain"/>
    <property type="match status" value="2"/>
</dbReference>
<comment type="similarity">
    <text evidence="1">Belongs to the peptidase M10A family.</text>
</comment>
<comment type="caution">
    <text evidence="10">The sequence shown here is derived from an EMBL/GenBank/DDBJ whole genome shotgun (WGS) entry which is preliminary data.</text>
</comment>
<evidence type="ECO:0000256" key="8">
    <source>
        <dbReference type="SAM" id="MobiDB-lite"/>
    </source>
</evidence>
<gene>
    <name evidence="10" type="ORF">CVLEPA_LOCUS16710</name>
</gene>
<keyword evidence="11" id="KW-1185">Reference proteome</keyword>
<evidence type="ECO:0000256" key="5">
    <source>
        <dbReference type="ARBA" id="ARBA00022833"/>
    </source>
</evidence>
<keyword evidence="2" id="KW-0645">Protease</keyword>
<evidence type="ECO:0000313" key="10">
    <source>
        <dbReference type="EMBL" id="CAK8685597.1"/>
    </source>
</evidence>
<accession>A0ABP0G180</accession>
<dbReference type="InterPro" id="IPR001818">
    <property type="entry name" value="Pept_M10_metallopeptidase"/>
</dbReference>
<evidence type="ECO:0000256" key="7">
    <source>
        <dbReference type="PROSITE-ProRule" id="PRU01011"/>
    </source>
</evidence>
<dbReference type="EMBL" id="CAWYQH010000100">
    <property type="protein sequence ID" value="CAK8685597.1"/>
    <property type="molecule type" value="Genomic_DNA"/>
</dbReference>
<dbReference type="SMART" id="SM00235">
    <property type="entry name" value="ZnMc"/>
    <property type="match status" value="1"/>
</dbReference>
<feature type="domain" description="Peptidase metallopeptidase" evidence="9">
    <location>
        <begin position="354"/>
        <end position="531"/>
    </location>
</feature>
<dbReference type="PANTHER" id="PTHR10201">
    <property type="entry name" value="MATRIX METALLOPROTEINASE"/>
    <property type="match status" value="1"/>
</dbReference>
<dbReference type="InterPro" id="IPR021190">
    <property type="entry name" value="Pept_M10A"/>
</dbReference>
<evidence type="ECO:0000259" key="9">
    <source>
        <dbReference type="SMART" id="SM00235"/>
    </source>
</evidence>
<dbReference type="Pfam" id="PF00045">
    <property type="entry name" value="Hemopexin"/>
    <property type="match status" value="2"/>
</dbReference>
<dbReference type="InterPro" id="IPR006026">
    <property type="entry name" value="Peptidase_Metallo"/>
</dbReference>
<dbReference type="Pfam" id="PF01471">
    <property type="entry name" value="PG_binding_1"/>
    <property type="match status" value="1"/>
</dbReference>
<dbReference type="PRINTS" id="PR00138">
    <property type="entry name" value="MATRIXIN"/>
</dbReference>
<evidence type="ECO:0000256" key="3">
    <source>
        <dbReference type="ARBA" id="ARBA00022723"/>
    </source>
</evidence>
<organism evidence="10 11">
    <name type="scientific">Clavelina lepadiformis</name>
    <name type="common">Light-bulb sea squirt</name>
    <name type="synonym">Ascidia lepadiformis</name>
    <dbReference type="NCBI Taxonomy" id="159417"/>
    <lineage>
        <taxon>Eukaryota</taxon>
        <taxon>Metazoa</taxon>
        <taxon>Chordata</taxon>
        <taxon>Tunicata</taxon>
        <taxon>Ascidiacea</taxon>
        <taxon>Aplousobranchia</taxon>
        <taxon>Clavelinidae</taxon>
        <taxon>Clavelina</taxon>
    </lineage>
</organism>
<evidence type="ECO:0000256" key="1">
    <source>
        <dbReference type="ARBA" id="ARBA00010370"/>
    </source>
</evidence>
<dbReference type="Proteomes" id="UP001642483">
    <property type="component" value="Unassembled WGS sequence"/>
</dbReference>